<dbReference type="EMBL" id="BARS01037970">
    <property type="protein sequence ID" value="GAG17321.1"/>
    <property type="molecule type" value="Genomic_DNA"/>
</dbReference>
<evidence type="ECO:0000313" key="2">
    <source>
        <dbReference type="EMBL" id="GAG17321.1"/>
    </source>
</evidence>
<reference evidence="2" key="1">
    <citation type="journal article" date="2014" name="Front. Microbiol.">
        <title>High frequency of phylogenetically diverse reductive dehalogenase-homologous genes in deep subseafloor sedimentary metagenomes.</title>
        <authorList>
            <person name="Kawai M."/>
            <person name="Futagami T."/>
            <person name="Toyoda A."/>
            <person name="Takaki Y."/>
            <person name="Nishi S."/>
            <person name="Hori S."/>
            <person name="Arai W."/>
            <person name="Tsubouchi T."/>
            <person name="Morono Y."/>
            <person name="Uchiyama I."/>
            <person name="Ito T."/>
            <person name="Fujiyama A."/>
            <person name="Inagaki F."/>
            <person name="Takami H."/>
        </authorList>
    </citation>
    <scope>NUCLEOTIDE SEQUENCE</scope>
    <source>
        <strain evidence="2">Expedition CK06-06</strain>
    </source>
</reference>
<dbReference type="GO" id="GO:0009055">
    <property type="term" value="F:electron transfer activity"/>
    <property type="evidence" value="ECO:0007669"/>
    <property type="project" value="InterPro"/>
</dbReference>
<dbReference type="PANTHER" id="PTHR30038:SF0">
    <property type="entry name" value="TUNGSTEN-CONTAINING ALDEHYDE FERREDOXIN OXIDOREDUCTASE"/>
    <property type="match status" value="1"/>
</dbReference>
<protein>
    <recommendedName>
        <fullName evidence="1">Aldehyde ferredoxin oxidoreductase C-terminal domain-containing protein</fullName>
    </recommendedName>
</protein>
<dbReference type="Gene3D" id="1.10.569.10">
    <property type="entry name" value="Aldehyde Ferredoxin Oxidoreductase Protein, subunit A, domain 2"/>
    <property type="match status" value="1"/>
</dbReference>
<feature type="non-terminal residue" evidence="2">
    <location>
        <position position="1"/>
    </location>
</feature>
<feature type="domain" description="Aldehyde ferredoxin oxidoreductase C-terminal" evidence="1">
    <location>
        <begin position="14"/>
        <end position="249"/>
    </location>
</feature>
<dbReference type="PANTHER" id="PTHR30038">
    <property type="entry name" value="ALDEHYDE FERREDOXIN OXIDOREDUCTASE"/>
    <property type="match status" value="1"/>
</dbReference>
<dbReference type="GO" id="GO:0016625">
    <property type="term" value="F:oxidoreductase activity, acting on the aldehyde or oxo group of donors, iron-sulfur protein as acceptor"/>
    <property type="evidence" value="ECO:0007669"/>
    <property type="project" value="InterPro"/>
</dbReference>
<dbReference type="InterPro" id="IPR051919">
    <property type="entry name" value="W-dependent_AOR"/>
</dbReference>
<evidence type="ECO:0000259" key="1">
    <source>
        <dbReference type="Pfam" id="PF01314"/>
    </source>
</evidence>
<accession>X0WX32</accession>
<sequence>RSLVRTSIDEFGPIASFFRGFGTTGITATSAITGDSPVKNWGGVGTVDFPAAPQLTGDKFNAKMDKTYACWHCPLSCGAESKESDNPKFPYPKGTHRAEYETACAFGTLALNADIDSLQCVNHLCNAYGLDTISAGATVAFAIECYENGLISNEDTGGLELTWGNSEAIVEMIHRIGRREGIGNLFADGIRKAAEKLGAEAEPFAMEVGGEELPMHEARLQPEYFGTYKLDPTPARHTQYPSAIASDWGVPPAPQT</sequence>
<dbReference type="AlphaFoldDB" id="X0WX32"/>
<dbReference type="SUPFAM" id="SSF48310">
    <property type="entry name" value="Aldehyde ferredoxin oxidoreductase, C-terminal domains"/>
    <property type="match status" value="1"/>
</dbReference>
<organism evidence="2">
    <name type="scientific">marine sediment metagenome</name>
    <dbReference type="NCBI Taxonomy" id="412755"/>
    <lineage>
        <taxon>unclassified sequences</taxon>
        <taxon>metagenomes</taxon>
        <taxon>ecological metagenomes</taxon>
    </lineage>
</organism>
<dbReference type="InterPro" id="IPR013984">
    <property type="entry name" value="Ald_Fedxn_OxRdtase_dom2"/>
</dbReference>
<proteinExistence type="predicted"/>
<name>X0WX32_9ZZZZ</name>
<dbReference type="InterPro" id="IPR036021">
    <property type="entry name" value="Tungsten_al_ferr_oxy-like_C"/>
</dbReference>
<feature type="non-terminal residue" evidence="2">
    <location>
        <position position="256"/>
    </location>
</feature>
<dbReference type="InterPro" id="IPR001203">
    <property type="entry name" value="OxRdtase_Ald_Fedxn_C"/>
</dbReference>
<comment type="caution">
    <text evidence="2">The sequence shown here is derived from an EMBL/GenBank/DDBJ whole genome shotgun (WGS) entry which is preliminary data.</text>
</comment>
<dbReference type="Pfam" id="PF01314">
    <property type="entry name" value="AFOR_C"/>
    <property type="match status" value="1"/>
</dbReference>
<dbReference type="GO" id="GO:0051536">
    <property type="term" value="F:iron-sulfur cluster binding"/>
    <property type="evidence" value="ECO:0007669"/>
    <property type="project" value="InterPro"/>
</dbReference>
<gene>
    <name evidence="2" type="ORF">S01H1_58153</name>
</gene>